<dbReference type="InParanoid" id="F2TYC6"/>
<feature type="repeat" description="RCC1" evidence="3">
    <location>
        <begin position="387"/>
        <end position="439"/>
    </location>
</feature>
<accession>F2TYC6</accession>
<dbReference type="InterPro" id="IPR051553">
    <property type="entry name" value="Ran_GTPase-activating"/>
</dbReference>
<dbReference type="GO" id="GO:0005737">
    <property type="term" value="C:cytoplasm"/>
    <property type="evidence" value="ECO:0007669"/>
    <property type="project" value="TreeGrafter"/>
</dbReference>
<dbReference type="PROSITE" id="PS00626">
    <property type="entry name" value="RCC1_2"/>
    <property type="match status" value="3"/>
</dbReference>
<organism evidence="6">
    <name type="scientific">Salpingoeca rosetta (strain ATCC 50818 / BSB-021)</name>
    <dbReference type="NCBI Taxonomy" id="946362"/>
    <lineage>
        <taxon>Eukaryota</taxon>
        <taxon>Choanoflagellata</taxon>
        <taxon>Craspedida</taxon>
        <taxon>Salpingoecidae</taxon>
        <taxon>Salpingoeca</taxon>
    </lineage>
</organism>
<sequence>MKRTAASRDNAGDDAKRAKVLDAPKELGDPYVIGTNSVGQLGRGLGCDHRRKPTPLAGSLEGKKALDVCCGGMHTVVLGEDGKVHTFGCNDEAALGRAAKGEDEMTPGVAGGLEGLTIVKVTAGDSHTAVLTTEGDVYMCGLFRDDDGAIAFSDSIERQVTFAKVFPPANGRRYRQPPTAADIASGSNHLMILTDAGKVFTLGNGRQGQLGRLTEPQTQRDSCRVTRDTPEWVVKRRTSSSFLKRILTPQPVPRIKQVTKIFATTWGSYAIDAQNNVWAWGLNNYFQLGIKRDEEQSADVEANCVFHPQKADNIPQGTIVEVAGGQHHTLFLMGDGKVYALGRGESGCLGQGNEQTQSSPVEVKALADKKITSIGAGSVTSYAMAADKAFAWGFGENNQLTAASDEDVLVPMEVTGSRIEGKRLAKIDGGDQHAVMLAV</sequence>
<dbReference type="InterPro" id="IPR009091">
    <property type="entry name" value="RCC1/BLIP-II"/>
</dbReference>
<feature type="repeat" description="RCC1" evidence="3">
    <location>
        <begin position="336"/>
        <end position="387"/>
    </location>
</feature>
<dbReference type="Pfam" id="PF25390">
    <property type="entry name" value="WD40_RLD"/>
    <property type="match status" value="1"/>
</dbReference>
<feature type="repeat" description="RCC1" evidence="3">
    <location>
        <begin position="82"/>
        <end position="134"/>
    </location>
</feature>
<protein>
    <recommendedName>
        <fullName evidence="4">RCC1-like domain-containing protein</fullName>
    </recommendedName>
</protein>
<reference evidence="5" key="1">
    <citation type="submission" date="2009-08" db="EMBL/GenBank/DDBJ databases">
        <title>Annotation of Salpingoeca rosetta.</title>
        <authorList>
            <consortium name="The Broad Institute Genome Sequencing Platform"/>
            <person name="Russ C."/>
            <person name="Cuomo C."/>
            <person name="Burger G."/>
            <person name="Gray M.W."/>
            <person name="Holland P.W.H."/>
            <person name="King N."/>
            <person name="Lang F.B.F."/>
            <person name="Roger A.J."/>
            <person name="Ruiz-Trillo I."/>
            <person name="Young S.K."/>
            <person name="Zeng Q."/>
            <person name="Gargeya S."/>
            <person name="Alvarado L."/>
            <person name="Berlin A."/>
            <person name="Chapman S.B."/>
            <person name="Chen Z."/>
            <person name="Freedman E."/>
            <person name="Gellesch M."/>
            <person name="Goldberg J."/>
            <person name="Griggs A."/>
            <person name="Gujja S."/>
            <person name="Heilman E."/>
            <person name="Heiman D."/>
            <person name="Howarth C."/>
            <person name="Mehta T."/>
            <person name="Neiman D."/>
            <person name="Pearson M."/>
            <person name="Roberts A."/>
            <person name="Saif S."/>
            <person name="Shea T."/>
            <person name="Shenoy N."/>
            <person name="Sisk P."/>
            <person name="Stolte C."/>
            <person name="Sykes S."/>
            <person name="White J."/>
            <person name="Yandava C."/>
            <person name="Haas B."/>
            <person name="Nusbaum C."/>
            <person name="Birren B."/>
        </authorList>
    </citation>
    <scope>NUCLEOTIDE SEQUENCE [LARGE SCALE GENOMIC DNA]</scope>
    <source>
        <strain evidence="5">ATCC 50818</strain>
    </source>
</reference>
<dbReference type="PRINTS" id="PR00633">
    <property type="entry name" value="RCCNDNSATION"/>
</dbReference>
<keyword evidence="1" id="KW-0344">Guanine-nucleotide releasing factor</keyword>
<dbReference type="OMA" id="RPAKLTY"/>
<dbReference type="Gene3D" id="2.130.10.30">
    <property type="entry name" value="Regulator of chromosome condensation 1/beta-lactamase-inhibitor protein II"/>
    <property type="match status" value="1"/>
</dbReference>
<proteinExistence type="predicted"/>
<dbReference type="PROSITE" id="PS50012">
    <property type="entry name" value="RCC1_3"/>
    <property type="match status" value="6"/>
</dbReference>
<name>F2TYC6_SALR5</name>
<dbReference type="SUPFAM" id="SSF50985">
    <property type="entry name" value="RCC1/BLIP-II"/>
    <property type="match status" value="1"/>
</dbReference>
<feature type="repeat" description="RCC1" evidence="3">
    <location>
        <begin position="28"/>
        <end position="81"/>
    </location>
</feature>
<evidence type="ECO:0000256" key="2">
    <source>
        <dbReference type="ARBA" id="ARBA00022737"/>
    </source>
</evidence>
<dbReference type="STRING" id="946362.F2TYC6"/>
<dbReference type="Proteomes" id="UP000007799">
    <property type="component" value="Unassembled WGS sequence"/>
</dbReference>
<dbReference type="OrthoDB" id="61110at2759"/>
<evidence type="ECO:0000313" key="5">
    <source>
        <dbReference type="EMBL" id="EGD78600.1"/>
    </source>
</evidence>
<keyword evidence="6" id="KW-1185">Reference proteome</keyword>
<feature type="domain" description="RCC1-like" evidence="4">
    <location>
        <begin position="31"/>
        <end position="436"/>
    </location>
</feature>
<dbReference type="InterPro" id="IPR058923">
    <property type="entry name" value="RCC1-like_dom"/>
</dbReference>
<dbReference type="PANTHER" id="PTHR45982">
    <property type="entry name" value="REGULATOR OF CHROMOSOME CONDENSATION"/>
    <property type="match status" value="1"/>
</dbReference>
<evidence type="ECO:0000313" key="6">
    <source>
        <dbReference type="Proteomes" id="UP000007799"/>
    </source>
</evidence>
<gene>
    <name evidence="5" type="ORF">PTSG_01577</name>
</gene>
<dbReference type="EMBL" id="GL832957">
    <property type="protein sequence ID" value="EGD78600.1"/>
    <property type="molecule type" value="Genomic_DNA"/>
</dbReference>
<dbReference type="InterPro" id="IPR000408">
    <property type="entry name" value="Reg_chr_condens"/>
</dbReference>
<evidence type="ECO:0000256" key="1">
    <source>
        <dbReference type="ARBA" id="ARBA00022658"/>
    </source>
</evidence>
<evidence type="ECO:0000256" key="3">
    <source>
        <dbReference type="PROSITE-ProRule" id="PRU00235"/>
    </source>
</evidence>
<dbReference type="GO" id="GO:0005085">
    <property type="term" value="F:guanyl-nucleotide exchange factor activity"/>
    <property type="evidence" value="ECO:0007669"/>
    <property type="project" value="TreeGrafter"/>
</dbReference>
<dbReference type="GeneID" id="16078154"/>
<dbReference type="FunCoup" id="F2TYC6">
    <property type="interactions" value="1616"/>
</dbReference>
<feature type="repeat" description="RCC1" evidence="3">
    <location>
        <begin position="135"/>
        <end position="196"/>
    </location>
</feature>
<dbReference type="KEGG" id="sre:PTSG_01577"/>
<dbReference type="eggNOG" id="KOG1426">
    <property type="taxonomic scope" value="Eukaryota"/>
</dbReference>
<dbReference type="RefSeq" id="XP_004997558.1">
    <property type="nucleotide sequence ID" value="XM_004997501.1"/>
</dbReference>
<dbReference type="PANTHER" id="PTHR45982:SF1">
    <property type="entry name" value="REGULATOR OF CHROMOSOME CONDENSATION"/>
    <property type="match status" value="1"/>
</dbReference>
<dbReference type="AlphaFoldDB" id="F2TYC6"/>
<feature type="repeat" description="RCC1" evidence="3">
    <location>
        <begin position="275"/>
        <end position="335"/>
    </location>
</feature>
<keyword evidence="2" id="KW-0677">Repeat</keyword>
<evidence type="ECO:0000259" key="4">
    <source>
        <dbReference type="Pfam" id="PF25390"/>
    </source>
</evidence>